<dbReference type="OrthoDB" id="5092800at2759"/>
<evidence type="ECO:0000313" key="2">
    <source>
        <dbReference type="EMBL" id="SCO78909.1"/>
    </source>
</evidence>
<dbReference type="VEuPathDB" id="FungiDB:FOXG_18032"/>
<accession>A0A2H3SUM9</accession>
<dbReference type="AlphaFoldDB" id="A0A2H3SUM9"/>
<proteinExistence type="predicted"/>
<reference evidence="3" key="1">
    <citation type="submission" date="2016-09" db="EMBL/GenBank/DDBJ databases">
        <authorList>
            <person name="Guldener U."/>
        </authorList>
    </citation>
    <scope>NUCLEOTIDE SEQUENCE [LARGE SCALE GENOMIC DNA]</scope>
    <source>
        <strain evidence="3">V64-1</strain>
    </source>
</reference>
<dbReference type="VEuPathDB" id="FungiDB:FOZG_02004"/>
<evidence type="ECO:0000313" key="3">
    <source>
        <dbReference type="Proteomes" id="UP000219369"/>
    </source>
</evidence>
<name>A0A2H3SUM9_FUSOX</name>
<dbReference type="VEuPathDB" id="FungiDB:FOMG_02015"/>
<dbReference type="Proteomes" id="UP000219369">
    <property type="component" value="Unassembled WGS sequence"/>
</dbReference>
<gene>
    <name evidence="2" type="ORF">FRV6_03122</name>
</gene>
<feature type="region of interest" description="Disordered" evidence="1">
    <location>
        <begin position="35"/>
        <end position="92"/>
    </location>
</feature>
<feature type="compositionally biased region" description="Basic and acidic residues" evidence="1">
    <location>
        <begin position="41"/>
        <end position="53"/>
    </location>
</feature>
<protein>
    <submittedName>
        <fullName evidence="2">Uncharacterized protein</fullName>
    </submittedName>
</protein>
<dbReference type="VEuPathDB" id="FungiDB:FOIG_10952"/>
<sequence>MKVVRYEPFNRSNFEIVLQNSDERTVVPKVMINPCTSLIEDNDKTSDSKKDSREEESDEGDREYEQKTPKGNDEVQHGHASDSVVTPFPPESGRYRAISWIRSRRFNKNSTQF</sequence>
<feature type="compositionally biased region" description="Basic and acidic residues" evidence="1">
    <location>
        <begin position="63"/>
        <end position="80"/>
    </location>
</feature>
<dbReference type="EMBL" id="FMJY01000002">
    <property type="protein sequence ID" value="SCO78909.1"/>
    <property type="molecule type" value="Genomic_DNA"/>
</dbReference>
<evidence type="ECO:0000256" key="1">
    <source>
        <dbReference type="SAM" id="MobiDB-lite"/>
    </source>
</evidence>
<organism evidence="2 3">
    <name type="scientific">Fusarium oxysporum</name>
    <name type="common">Fusarium vascular wilt</name>
    <dbReference type="NCBI Taxonomy" id="5507"/>
    <lineage>
        <taxon>Eukaryota</taxon>
        <taxon>Fungi</taxon>
        <taxon>Dikarya</taxon>
        <taxon>Ascomycota</taxon>
        <taxon>Pezizomycotina</taxon>
        <taxon>Sordariomycetes</taxon>
        <taxon>Hypocreomycetidae</taxon>
        <taxon>Hypocreales</taxon>
        <taxon>Nectriaceae</taxon>
        <taxon>Fusarium</taxon>
        <taxon>Fusarium oxysporum species complex</taxon>
    </lineage>
</organism>